<keyword evidence="2 3" id="KW-0378">Hydrolase</keyword>
<feature type="signal peptide" evidence="3">
    <location>
        <begin position="1"/>
        <end position="19"/>
    </location>
</feature>
<evidence type="ECO:0000256" key="3">
    <source>
        <dbReference type="RuleBase" id="RU361235"/>
    </source>
</evidence>
<feature type="domain" description="Carboxylesterase type B" evidence="4">
    <location>
        <begin position="22"/>
        <end position="525"/>
    </location>
</feature>
<comment type="caution">
    <text evidence="5">The sequence shown here is derived from an EMBL/GenBank/DDBJ whole genome shotgun (WGS) entry which is preliminary data.</text>
</comment>
<dbReference type="Proteomes" id="UP000766486">
    <property type="component" value="Unassembled WGS sequence"/>
</dbReference>
<dbReference type="PANTHER" id="PTHR11559">
    <property type="entry name" value="CARBOXYLESTERASE"/>
    <property type="match status" value="1"/>
</dbReference>
<dbReference type="SUPFAM" id="SSF53474">
    <property type="entry name" value="alpha/beta-Hydrolases"/>
    <property type="match status" value="1"/>
</dbReference>
<dbReference type="InterPro" id="IPR050309">
    <property type="entry name" value="Type-B_Carboxylest/Lipase"/>
</dbReference>
<comment type="similarity">
    <text evidence="1 3">Belongs to the type-B carboxylesterase/lipase family.</text>
</comment>
<name>A0ABY6UJ70_BIOOC</name>
<dbReference type="EMBL" id="CABFNS010000817">
    <property type="protein sequence ID" value="VUC30274.1"/>
    <property type="molecule type" value="Genomic_DNA"/>
</dbReference>
<dbReference type="InterPro" id="IPR019826">
    <property type="entry name" value="Carboxylesterase_B_AS"/>
</dbReference>
<dbReference type="Pfam" id="PF00135">
    <property type="entry name" value="COesterase"/>
    <property type="match status" value="1"/>
</dbReference>
<feature type="chain" id="PRO_5044953162" description="Carboxylic ester hydrolase" evidence="3">
    <location>
        <begin position="20"/>
        <end position="534"/>
    </location>
</feature>
<evidence type="ECO:0000256" key="1">
    <source>
        <dbReference type="ARBA" id="ARBA00005964"/>
    </source>
</evidence>
<gene>
    <name evidence="5" type="ORF">CLO192961_LOCUS282381</name>
</gene>
<accession>A0ABY6UJ70</accession>
<dbReference type="InterPro" id="IPR029058">
    <property type="entry name" value="AB_hydrolase_fold"/>
</dbReference>
<dbReference type="EC" id="3.1.1.-" evidence="3"/>
<evidence type="ECO:0000313" key="5">
    <source>
        <dbReference type="EMBL" id="VUC30274.1"/>
    </source>
</evidence>
<dbReference type="PROSITE" id="PS00122">
    <property type="entry name" value="CARBOXYLESTERASE_B_1"/>
    <property type="match status" value="1"/>
</dbReference>
<proteinExistence type="inferred from homology"/>
<protein>
    <recommendedName>
        <fullName evidence="3">Carboxylic ester hydrolase</fullName>
        <ecNumber evidence="3">3.1.1.-</ecNumber>
    </recommendedName>
</protein>
<dbReference type="Gene3D" id="3.40.50.1820">
    <property type="entry name" value="alpha/beta hydrolase"/>
    <property type="match status" value="1"/>
</dbReference>
<evidence type="ECO:0000259" key="4">
    <source>
        <dbReference type="Pfam" id="PF00135"/>
    </source>
</evidence>
<reference evidence="5 6" key="1">
    <citation type="submission" date="2019-06" db="EMBL/GenBank/DDBJ databases">
        <authorList>
            <person name="Broberg M."/>
        </authorList>
    </citation>
    <scope>NUCLEOTIDE SEQUENCE [LARGE SCALE GENOMIC DNA]</scope>
</reference>
<keyword evidence="6" id="KW-1185">Reference proteome</keyword>
<keyword evidence="3" id="KW-0732">Signal</keyword>
<sequence length="534" mass="59313">MIPFTHFLAICLLVTSVTAVQQIVDLSYRQYRGQALRNGLTQWLGIQYAAPPIGDLRFRPPQDPSVIQGVHDAYHYGPVCLRTGQDPYTPTTSEDCLYLDVMAPSNATETSKLPVMVWIQGGAFNANTRPHFNSSGLIAAGQYDMVVVNFNYRVGLWGFLTNGDSISANNGLRDQRKVLEWVQQHIHKFGGNKDHVVLVGSSAGAASVSMHMMADNGTDRGLFHGASLSSASYATILTIEESQYQFNNLAIRLGCTVKDSLACLRNKTAVEIQKVNTYNLPLPGAAKPPLYQWLPVLDNEFIPDYPYRAFAEGKVIKVPTIIGDDKNGGTEFTDRNTASLIDSNLWVANQYPTITPEMFGEINRLYPNGNNTCPNAGCYWRQLSDVYGDIRFMCPALFMSSQLRALGSSASYSYLWNVEDPDLVEEGLGVPHTVETDALLGTKYGKEGAPESYKPGGINEMASPIMQGYWTSFVRSLDPNKYRYPGTAEWRNWETGSPRRIVFGTKGTTEMEEIPSDLKEKCDFWVKHGVEMLL</sequence>
<dbReference type="InterPro" id="IPR002018">
    <property type="entry name" value="CarbesteraseB"/>
</dbReference>
<organism evidence="5 6">
    <name type="scientific">Bionectria ochroleuca</name>
    <name type="common">Gliocladium roseum</name>
    <dbReference type="NCBI Taxonomy" id="29856"/>
    <lineage>
        <taxon>Eukaryota</taxon>
        <taxon>Fungi</taxon>
        <taxon>Dikarya</taxon>
        <taxon>Ascomycota</taxon>
        <taxon>Pezizomycotina</taxon>
        <taxon>Sordariomycetes</taxon>
        <taxon>Hypocreomycetidae</taxon>
        <taxon>Hypocreales</taxon>
        <taxon>Bionectriaceae</taxon>
        <taxon>Clonostachys</taxon>
    </lineage>
</organism>
<evidence type="ECO:0000313" key="6">
    <source>
        <dbReference type="Proteomes" id="UP000766486"/>
    </source>
</evidence>
<evidence type="ECO:0000256" key="2">
    <source>
        <dbReference type="ARBA" id="ARBA00022801"/>
    </source>
</evidence>